<dbReference type="InterPro" id="IPR003594">
    <property type="entry name" value="HATPase_dom"/>
</dbReference>
<feature type="signal peptide" evidence="3">
    <location>
        <begin position="1"/>
        <end position="25"/>
    </location>
</feature>
<dbReference type="PANTHER" id="PTHR43547:SF2">
    <property type="entry name" value="HYBRID SIGNAL TRANSDUCTION HISTIDINE KINASE C"/>
    <property type="match status" value="1"/>
</dbReference>
<comment type="caution">
    <text evidence="7">The sequence shown here is derived from an EMBL/GenBank/DDBJ whole genome shotgun (WGS) entry which is preliminary data.</text>
</comment>
<protein>
    <recommendedName>
        <fullName evidence="9">Histidine kinase domain-containing protein</fullName>
    </recommendedName>
</protein>
<evidence type="ECO:0000313" key="7">
    <source>
        <dbReference type="EMBL" id="MBC6491359.1"/>
    </source>
</evidence>
<name>A0ABR7M8K1_9BACT</name>
<dbReference type="InterPro" id="IPR011123">
    <property type="entry name" value="Y_Y_Y"/>
</dbReference>
<feature type="domain" description="Histidine kinase/HSP90-like ATPase" evidence="4">
    <location>
        <begin position="935"/>
        <end position="1022"/>
    </location>
</feature>
<sequence>MQGRQTYFASLMTLLILCAGAGAQAQSGGLLFKNITIEEGLSQNSVVDITTDHTGFLWMATQDGLNRFDGNSFIHFDIRFDDITEPRRNRLGRILANGNDLWMIANGGRLLRLNLLTYQVKEFHTIGRDSLVLPALSHFVVDSKQRLWLSSWTEGLFRVDSSLSLVEHFTADAGSKIRLNSNQIQHLYVDGSNQVWVLTDNGINVIQEDRVKYFLPGIHAASMDIDHAGNVWIGTLGEGLFVKNVTHDNFHHYEDLPGGGKNLVIPAVYADSLYRIWVGTYGEGLFVINNKEGVIQHQKADIRNPFALAFNDVLSIRADHQYGIWIGTDGGGASLYNEQLNNFHLVSTANTPGHLAVSQVRAITTDRLGNTWIGTSGMGYTKWNTSLRPSATYHLRPYKPGISNYDRVVSLMSDEQHQLWIGTQGNGLLIKDGSTQATVKWFHTDKQSGEFIPDNTIWQILDDGNGKAWVATRNGGIFLLDKQKGVQRSFQFAPGKDSSLASNNVRCFVRLNDSLFCIGLEEKGIQLFNLKSGKFYRPDLEDKWHALRDQEGIKSMLYKDGWLWAGTAGHGLLVFSPVTGKLIQISGEQGLPNNMIYGIQPDKGNAVWVSTNLGLAKITYTISGGGLGFQNLYHFTVSDGLQSNEFNTGASHMASDGTLYFGGIKGFNFFHPGSINLSAYSTPVAITGATVNNNPIISDTLITYKKLIQLNHRDNSLAFSFAALEMISPDKLKYEYQLVGYDEDWVQSGARGFASYTNLLPGSYLFRVRASAYPGQEAFINGIEIFIDSPFWKKKWFLLLSILSGALVLYGLHRYRLHQQLRVYKMRNDISYDLHDDIGSRLTSIQLLGALARNGNPVKPAGQDYLARLNDEVQSAAEALNEIVWNMKVNDESTEELVSRLRKYCGEWMEQDEIAFSFLSDDTIRGKRLSIKKRRDVFMAFKEMLNNVKKHAGASQVDIRIDGTDNIFSITVRDNGVGMVTDGNDRNGIRILKERAQRWNGFFTIQSEIAGGTTAVFSLPFNRKKLFNS</sequence>
<feature type="chain" id="PRO_5045792887" description="Histidine kinase domain-containing protein" evidence="3">
    <location>
        <begin position="26"/>
        <end position="1029"/>
    </location>
</feature>
<evidence type="ECO:0000256" key="3">
    <source>
        <dbReference type="SAM" id="SignalP"/>
    </source>
</evidence>
<evidence type="ECO:0000256" key="2">
    <source>
        <dbReference type="SAM" id="Phobius"/>
    </source>
</evidence>
<dbReference type="Pfam" id="PF07730">
    <property type="entry name" value="HisKA_3"/>
    <property type="match status" value="1"/>
</dbReference>
<feature type="domain" description="Signal transduction histidine kinase subgroup 3 dimerisation and phosphoacceptor" evidence="6">
    <location>
        <begin position="827"/>
        <end position="888"/>
    </location>
</feature>
<dbReference type="CDD" id="cd16917">
    <property type="entry name" value="HATPase_UhpB-NarQ-NarX-like"/>
    <property type="match status" value="1"/>
</dbReference>
<evidence type="ECO:0000313" key="8">
    <source>
        <dbReference type="Proteomes" id="UP000765802"/>
    </source>
</evidence>
<dbReference type="SUPFAM" id="SSF55874">
    <property type="entry name" value="ATPase domain of HSP90 chaperone/DNA topoisomerase II/histidine kinase"/>
    <property type="match status" value="1"/>
</dbReference>
<dbReference type="EMBL" id="MBUA01000012">
    <property type="protein sequence ID" value="MBC6491359.1"/>
    <property type="molecule type" value="Genomic_DNA"/>
</dbReference>
<accession>A0ABR7M8K1</accession>
<feature type="domain" description="Two component regulator three Y" evidence="5">
    <location>
        <begin position="728"/>
        <end position="779"/>
    </location>
</feature>
<dbReference type="Pfam" id="PF07495">
    <property type="entry name" value="Y_Y_Y"/>
    <property type="match status" value="1"/>
</dbReference>
<evidence type="ECO:0000256" key="1">
    <source>
        <dbReference type="ARBA" id="ARBA00022553"/>
    </source>
</evidence>
<keyword evidence="2" id="KW-0812">Transmembrane</keyword>
<dbReference type="Gene3D" id="3.30.565.10">
    <property type="entry name" value="Histidine kinase-like ATPase, C-terminal domain"/>
    <property type="match status" value="1"/>
</dbReference>
<evidence type="ECO:0008006" key="9">
    <source>
        <dbReference type="Google" id="ProtNLM"/>
    </source>
</evidence>
<feature type="transmembrane region" description="Helical" evidence="2">
    <location>
        <begin position="796"/>
        <end position="812"/>
    </location>
</feature>
<keyword evidence="2" id="KW-0472">Membrane</keyword>
<keyword evidence="1" id="KW-0597">Phosphoprotein</keyword>
<keyword evidence="2" id="KW-1133">Transmembrane helix</keyword>
<dbReference type="RefSeq" id="WP_187256658.1">
    <property type="nucleotide sequence ID" value="NZ_JBHULF010000014.1"/>
</dbReference>
<dbReference type="Gene3D" id="2.130.10.10">
    <property type="entry name" value="YVTN repeat-like/Quinoprotein amine dehydrogenase"/>
    <property type="match status" value="2"/>
</dbReference>
<keyword evidence="8" id="KW-1185">Reference proteome</keyword>
<dbReference type="SUPFAM" id="SSF63829">
    <property type="entry name" value="Calcium-dependent phosphotriesterase"/>
    <property type="match status" value="2"/>
</dbReference>
<evidence type="ECO:0000259" key="5">
    <source>
        <dbReference type="Pfam" id="PF07495"/>
    </source>
</evidence>
<organism evidence="7 8">
    <name type="scientific">Flavihumibacter stibioxidans</name>
    <dbReference type="NCBI Taxonomy" id="1834163"/>
    <lineage>
        <taxon>Bacteria</taxon>
        <taxon>Pseudomonadati</taxon>
        <taxon>Bacteroidota</taxon>
        <taxon>Chitinophagia</taxon>
        <taxon>Chitinophagales</taxon>
        <taxon>Chitinophagaceae</taxon>
        <taxon>Flavihumibacter</taxon>
    </lineage>
</organism>
<dbReference type="InterPro" id="IPR013783">
    <property type="entry name" value="Ig-like_fold"/>
</dbReference>
<dbReference type="InterPro" id="IPR036890">
    <property type="entry name" value="HATPase_C_sf"/>
</dbReference>
<evidence type="ECO:0000259" key="4">
    <source>
        <dbReference type="Pfam" id="PF02518"/>
    </source>
</evidence>
<proteinExistence type="predicted"/>
<dbReference type="InterPro" id="IPR011712">
    <property type="entry name" value="Sig_transdc_His_kin_sub3_dim/P"/>
</dbReference>
<dbReference type="Gene3D" id="1.20.5.1930">
    <property type="match status" value="1"/>
</dbReference>
<dbReference type="Pfam" id="PF02518">
    <property type="entry name" value="HATPase_c"/>
    <property type="match status" value="1"/>
</dbReference>
<evidence type="ECO:0000259" key="6">
    <source>
        <dbReference type="Pfam" id="PF07730"/>
    </source>
</evidence>
<reference evidence="7 8" key="1">
    <citation type="submission" date="2016-07" db="EMBL/GenBank/DDBJ databases">
        <title>Genome analysis of Flavihumibacter stibioxidans YS-17.</title>
        <authorList>
            <person name="Shi K."/>
            <person name="Han Y."/>
            <person name="Wang G."/>
        </authorList>
    </citation>
    <scope>NUCLEOTIDE SEQUENCE [LARGE SCALE GENOMIC DNA]</scope>
    <source>
        <strain evidence="7 8">YS-17</strain>
    </source>
</reference>
<dbReference type="Gene3D" id="2.60.40.10">
    <property type="entry name" value="Immunoglobulins"/>
    <property type="match status" value="1"/>
</dbReference>
<dbReference type="Proteomes" id="UP000765802">
    <property type="component" value="Unassembled WGS sequence"/>
</dbReference>
<dbReference type="InterPro" id="IPR015943">
    <property type="entry name" value="WD40/YVTN_repeat-like_dom_sf"/>
</dbReference>
<dbReference type="PANTHER" id="PTHR43547">
    <property type="entry name" value="TWO-COMPONENT HISTIDINE KINASE"/>
    <property type="match status" value="1"/>
</dbReference>
<gene>
    <name evidence="7" type="ORF">BC349_09970</name>
</gene>
<keyword evidence="3" id="KW-0732">Signal</keyword>